<evidence type="ECO:0000313" key="2">
    <source>
        <dbReference type="EMBL" id="ARU51488.1"/>
    </source>
</evidence>
<sequence>MTLPPDLPAAGEQAPTLARPRRRRLVLVVVLAVVLVLVAATVLVVYLDQRPRLERQANIDAVAVAFDDCDLGRTGATVDRDNGSIDFDAVGTGAGPTWDDVECVGDALGMPEEYLTQLQGPGDGFASEELRWDVYLALRLTGDGDTHVSIYHDWQAASYD</sequence>
<dbReference type="RefSeq" id="WP_087470529.1">
    <property type="nucleotide sequence ID" value="NZ_CP021383.1"/>
</dbReference>
<accession>A0A1Y0HTI7</accession>
<keyword evidence="1" id="KW-1133">Transmembrane helix</keyword>
<name>A0A1Y0HTI7_CELCE</name>
<dbReference type="KEGG" id="cceu:CBR64_08345"/>
<gene>
    <name evidence="2" type="ORF">CBR64_08345</name>
</gene>
<keyword evidence="1" id="KW-0472">Membrane</keyword>
<keyword evidence="1" id="KW-0812">Transmembrane</keyword>
<proteinExistence type="predicted"/>
<dbReference type="Proteomes" id="UP000196228">
    <property type="component" value="Chromosome"/>
</dbReference>
<dbReference type="EMBL" id="CP021383">
    <property type="protein sequence ID" value="ARU51488.1"/>
    <property type="molecule type" value="Genomic_DNA"/>
</dbReference>
<reference evidence="2 3" key="1">
    <citation type="submission" date="2017-05" db="EMBL/GenBank/DDBJ databases">
        <authorList>
            <person name="Song R."/>
            <person name="Chenine A.L."/>
            <person name="Ruprecht R.M."/>
        </authorList>
    </citation>
    <scope>NUCLEOTIDE SEQUENCE [LARGE SCALE GENOMIC DNA]</scope>
    <source>
        <strain evidence="2 3">PSBB019</strain>
    </source>
</reference>
<organism evidence="2 3">
    <name type="scientific">Cellulosimicrobium cellulans</name>
    <name type="common">Arthrobacter luteus</name>
    <dbReference type="NCBI Taxonomy" id="1710"/>
    <lineage>
        <taxon>Bacteria</taxon>
        <taxon>Bacillati</taxon>
        <taxon>Actinomycetota</taxon>
        <taxon>Actinomycetes</taxon>
        <taxon>Micrococcales</taxon>
        <taxon>Promicromonosporaceae</taxon>
        <taxon>Cellulosimicrobium</taxon>
    </lineage>
</organism>
<evidence type="ECO:0000256" key="1">
    <source>
        <dbReference type="SAM" id="Phobius"/>
    </source>
</evidence>
<evidence type="ECO:0000313" key="3">
    <source>
        <dbReference type="Proteomes" id="UP000196228"/>
    </source>
</evidence>
<protein>
    <submittedName>
        <fullName evidence="2">Uncharacterized protein</fullName>
    </submittedName>
</protein>
<dbReference type="AlphaFoldDB" id="A0A1Y0HTI7"/>
<dbReference type="OrthoDB" id="5147407at2"/>
<feature type="transmembrane region" description="Helical" evidence="1">
    <location>
        <begin position="25"/>
        <end position="47"/>
    </location>
</feature>